<organism evidence="1 2">
    <name type="scientific">Solanum commersonii</name>
    <name type="common">Commerson's wild potato</name>
    <name type="synonym">Commerson's nightshade</name>
    <dbReference type="NCBI Taxonomy" id="4109"/>
    <lineage>
        <taxon>Eukaryota</taxon>
        <taxon>Viridiplantae</taxon>
        <taxon>Streptophyta</taxon>
        <taxon>Embryophyta</taxon>
        <taxon>Tracheophyta</taxon>
        <taxon>Spermatophyta</taxon>
        <taxon>Magnoliopsida</taxon>
        <taxon>eudicotyledons</taxon>
        <taxon>Gunneridae</taxon>
        <taxon>Pentapetalae</taxon>
        <taxon>asterids</taxon>
        <taxon>lamiids</taxon>
        <taxon>Solanales</taxon>
        <taxon>Solanaceae</taxon>
        <taxon>Solanoideae</taxon>
        <taxon>Solaneae</taxon>
        <taxon>Solanum</taxon>
    </lineage>
</organism>
<name>A0A9J5WVQ3_SOLCO</name>
<evidence type="ECO:0000313" key="2">
    <source>
        <dbReference type="Proteomes" id="UP000824120"/>
    </source>
</evidence>
<comment type="caution">
    <text evidence="1">The sequence shown here is derived from an EMBL/GenBank/DDBJ whole genome shotgun (WGS) entry which is preliminary data.</text>
</comment>
<proteinExistence type="predicted"/>
<keyword evidence="2" id="KW-1185">Reference proteome</keyword>
<gene>
    <name evidence="1" type="ORF">H5410_050532</name>
</gene>
<protein>
    <submittedName>
        <fullName evidence="1">Uncharacterized protein</fullName>
    </submittedName>
</protein>
<dbReference type="EMBL" id="JACXVP010000010">
    <property type="protein sequence ID" value="KAG5579905.1"/>
    <property type="molecule type" value="Genomic_DNA"/>
</dbReference>
<dbReference type="AlphaFoldDB" id="A0A9J5WVQ3"/>
<accession>A0A9J5WVQ3</accession>
<dbReference type="Proteomes" id="UP000824120">
    <property type="component" value="Chromosome 10"/>
</dbReference>
<evidence type="ECO:0000313" key="1">
    <source>
        <dbReference type="EMBL" id="KAG5579905.1"/>
    </source>
</evidence>
<reference evidence="1 2" key="1">
    <citation type="submission" date="2020-09" db="EMBL/GenBank/DDBJ databases">
        <title>De no assembly of potato wild relative species, Solanum commersonii.</title>
        <authorList>
            <person name="Cho K."/>
        </authorList>
    </citation>
    <scope>NUCLEOTIDE SEQUENCE [LARGE SCALE GENOMIC DNA]</scope>
    <source>
        <strain evidence="1">LZ3.2</strain>
        <tissue evidence="1">Leaf</tissue>
    </source>
</reference>
<sequence>MRAMCKLRENSPLSCDRSGHFTFSLTIFHLGKFAIGPRHTAYLVRDSGGGIIDECGYGLELVVSVG</sequence>